<gene>
    <name evidence="3" type="ORF">HL667_18360</name>
</gene>
<protein>
    <submittedName>
        <fullName evidence="3">Transcriptional regulator</fullName>
    </submittedName>
</protein>
<dbReference type="RefSeq" id="WP_172112061.1">
    <property type="nucleotide sequence ID" value="NZ_JABFDM010000002.1"/>
</dbReference>
<dbReference type="InterPro" id="IPR011051">
    <property type="entry name" value="RmlC_Cupin_sf"/>
</dbReference>
<dbReference type="Gene3D" id="2.60.120.10">
    <property type="entry name" value="Jelly Rolls"/>
    <property type="match status" value="1"/>
</dbReference>
<dbReference type="InterPro" id="IPR012807">
    <property type="entry name" value="Anti-sigma_ChrR"/>
</dbReference>
<evidence type="ECO:0000313" key="4">
    <source>
        <dbReference type="Proteomes" id="UP000886476"/>
    </source>
</evidence>
<keyword evidence="4" id="KW-1185">Reference proteome</keyword>
<dbReference type="Gene3D" id="1.10.10.1320">
    <property type="entry name" value="Anti-sigma factor, zinc-finger domain"/>
    <property type="match status" value="1"/>
</dbReference>
<dbReference type="InterPro" id="IPR014710">
    <property type="entry name" value="RmlC-like_jellyroll"/>
</dbReference>
<comment type="caution">
    <text evidence="3">The sequence shown here is derived from an EMBL/GenBank/DDBJ whole genome shotgun (WGS) entry which is preliminary data.</text>
</comment>
<evidence type="ECO:0000313" key="3">
    <source>
        <dbReference type="EMBL" id="NPU66973.1"/>
    </source>
</evidence>
<reference evidence="3" key="1">
    <citation type="submission" date="2020-05" db="EMBL/GenBank/DDBJ databases">
        <title>Nod-independent and nitrogen-fixing Bradyrhizobium aeschynomene sp. nov. isolated from nodules of Aeschynomene indica.</title>
        <authorList>
            <person name="Zhang Z."/>
        </authorList>
    </citation>
    <scope>NUCLEOTIDE SEQUENCE</scope>
    <source>
        <strain evidence="3">83012</strain>
    </source>
</reference>
<evidence type="ECO:0000259" key="2">
    <source>
        <dbReference type="Pfam" id="PF13490"/>
    </source>
</evidence>
<dbReference type="SUPFAM" id="SSF51182">
    <property type="entry name" value="RmlC-like cupins"/>
    <property type="match status" value="1"/>
</dbReference>
<dbReference type="EMBL" id="JABFDN010000005">
    <property type="protein sequence ID" value="NPU66973.1"/>
    <property type="molecule type" value="Genomic_DNA"/>
</dbReference>
<feature type="domain" description="ChrR-like cupin" evidence="1">
    <location>
        <begin position="111"/>
        <end position="195"/>
    </location>
</feature>
<dbReference type="NCBIfam" id="TIGR02451">
    <property type="entry name" value="anti_sig_ChrR"/>
    <property type="match status" value="1"/>
</dbReference>
<dbReference type="InterPro" id="IPR041916">
    <property type="entry name" value="Anti_sigma_zinc_sf"/>
</dbReference>
<dbReference type="InterPro" id="IPR025979">
    <property type="entry name" value="ChrR-like_cupin_dom"/>
</dbReference>
<dbReference type="Pfam" id="PF13490">
    <property type="entry name" value="zf-HC2"/>
    <property type="match status" value="1"/>
</dbReference>
<proteinExistence type="predicted"/>
<feature type="domain" description="Putative zinc-finger" evidence="2">
    <location>
        <begin position="10"/>
        <end position="39"/>
    </location>
</feature>
<dbReference type="CDD" id="cd20301">
    <property type="entry name" value="cupin_ChrR"/>
    <property type="match status" value="1"/>
</dbReference>
<organism evidence="3 4">
    <name type="scientific">Bradyrhizobium aeschynomenes</name>
    <dbReference type="NCBI Taxonomy" id="2734909"/>
    <lineage>
        <taxon>Bacteria</taxon>
        <taxon>Pseudomonadati</taxon>
        <taxon>Pseudomonadota</taxon>
        <taxon>Alphaproteobacteria</taxon>
        <taxon>Hyphomicrobiales</taxon>
        <taxon>Nitrobacteraceae</taxon>
        <taxon>Bradyrhizobium</taxon>
    </lineage>
</organism>
<name>A0ABX2CGG7_9BRAD</name>
<dbReference type="Proteomes" id="UP000886476">
    <property type="component" value="Unassembled WGS sequence"/>
</dbReference>
<accession>A0ABX2CGG7</accession>
<sequence>MTISHHPPEDLLADFATGTLDEAERLVVGVHVAGCGRCRRFVRAVEQLAGASLDQAEPVAMGTDAFDAVMARIDRRPQDAPVVSEVAEIDPELADLPEMVKRCKIGKRRRVAPGISMRPIMLSGDGKSRAFLLRSEPGARMLEHTHSGNELTCVLKGSFSHLGGYYGPGDFDYGDDEVDHRPVVGDEGPCLCLVAMTGDLRMHGLLGRLISPFVRL</sequence>
<dbReference type="InterPro" id="IPR027383">
    <property type="entry name" value="Znf_put"/>
</dbReference>
<evidence type="ECO:0000259" key="1">
    <source>
        <dbReference type="Pfam" id="PF12973"/>
    </source>
</evidence>
<dbReference type="Pfam" id="PF12973">
    <property type="entry name" value="Cupin_7"/>
    <property type="match status" value="1"/>
</dbReference>